<name>A0A9W9PGL5_9EURO</name>
<feature type="transmembrane region" description="Helical" evidence="6">
    <location>
        <begin position="204"/>
        <end position="224"/>
    </location>
</feature>
<dbReference type="Proteomes" id="UP001150941">
    <property type="component" value="Unassembled WGS sequence"/>
</dbReference>
<dbReference type="Gene3D" id="1.20.1720.10">
    <property type="entry name" value="Multidrug resistance protein D"/>
    <property type="match status" value="1"/>
</dbReference>
<feature type="transmembrane region" description="Helical" evidence="6">
    <location>
        <begin position="271"/>
        <end position="291"/>
    </location>
</feature>
<feature type="transmembrane region" description="Helical" evidence="6">
    <location>
        <begin position="236"/>
        <end position="259"/>
    </location>
</feature>
<evidence type="ECO:0000313" key="8">
    <source>
        <dbReference type="EMBL" id="KAJ5246344.1"/>
    </source>
</evidence>
<feature type="transmembrane region" description="Helical" evidence="6">
    <location>
        <begin position="179"/>
        <end position="198"/>
    </location>
</feature>
<dbReference type="Gene3D" id="1.20.1250.20">
    <property type="entry name" value="MFS general substrate transporter like domains"/>
    <property type="match status" value="1"/>
</dbReference>
<dbReference type="GO" id="GO:0015174">
    <property type="term" value="F:basic amino acid transmembrane transporter activity"/>
    <property type="evidence" value="ECO:0007669"/>
    <property type="project" value="TreeGrafter"/>
</dbReference>
<keyword evidence="4 6" id="KW-0472">Membrane</keyword>
<dbReference type="PANTHER" id="PTHR23501:SF67">
    <property type="entry name" value="MFS MULTIDRUG EFFLUX TRANSPORTER (EUROFUNG)"/>
    <property type="match status" value="1"/>
</dbReference>
<dbReference type="InterPro" id="IPR020846">
    <property type="entry name" value="MFS_dom"/>
</dbReference>
<feature type="compositionally biased region" description="Polar residues" evidence="5">
    <location>
        <begin position="76"/>
        <end position="88"/>
    </location>
</feature>
<dbReference type="InterPro" id="IPR011701">
    <property type="entry name" value="MFS"/>
</dbReference>
<keyword evidence="9" id="KW-1185">Reference proteome</keyword>
<feature type="region of interest" description="Disordered" evidence="5">
    <location>
        <begin position="69"/>
        <end position="91"/>
    </location>
</feature>
<dbReference type="GO" id="GO:0000329">
    <property type="term" value="C:fungal-type vacuole membrane"/>
    <property type="evidence" value="ECO:0007669"/>
    <property type="project" value="TreeGrafter"/>
</dbReference>
<feature type="domain" description="Major facilitator superfamily (MFS) profile" evidence="7">
    <location>
        <begin position="114"/>
        <end position="574"/>
    </location>
</feature>
<dbReference type="OrthoDB" id="419537at2759"/>
<dbReference type="Pfam" id="PF07690">
    <property type="entry name" value="MFS_1"/>
    <property type="match status" value="1"/>
</dbReference>
<gene>
    <name evidence="8" type="ORF">N7468_001327</name>
</gene>
<feature type="transmembrane region" description="Helical" evidence="6">
    <location>
        <begin position="338"/>
        <end position="360"/>
    </location>
</feature>
<dbReference type="GeneID" id="83197927"/>
<evidence type="ECO:0000256" key="5">
    <source>
        <dbReference type="SAM" id="MobiDB-lite"/>
    </source>
</evidence>
<dbReference type="PROSITE" id="PS00216">
    <property type="entry name" value="SUGAR_TRANSPORT_1"/>
    <property type="match status" value="1"/>
</dbReference>
<feature type="region of interest" description="Disordered" evidence="5">
    <location>
        <begin position="1"/>
        <end position="54"/>
    </location>
</feature>
<evidence type="ECO:0000256" key="4">
    <source>
        <dbReference type="ARBA" id="ARBA00023136"/>
    </source>
</evidence>
<reference evidence="8" key="1">
    <citation type="submission" date="2022-11" db="EMBL/GenBank/DDBJ databases">
        <authorList>
            <person name="Petersen C."/>
        </authorList>
    </citation>
    <scope>NUCLEOTIDE SEQUENCE</scope>
    <source>
        <strain evidence="8">IBT 19713</strain>
    </source>
</reference>
<dbReference type="PROSITE" id="PS50850">
    <property type="entry name" value="MFS"/>
    <property type="match status" value="1"/>
</dbReference>
<evidence type="ECO:0000259" key="7">
    <source>
        <dbReference type="PROSITE" id="PS50850"/>
    </source>
</evidence>
<feature type="transmembrane region" description="Helical" evidence="6">
    <location>
        <begin position="312"/>
        <end position="332"/>
    </location>
</feature>
<evidence type="ECO:0000256" key="3">
    <source>
        <dbReference type="ARBA" id="ARBA00022989"/>
    </source>
</evidence>
<keyword evidence="2 6" id="KW-0812">Transmembrane</keyword>
<accession>A0A9W9PGL5</accession>
<evidence type="ECO:0000313" key="9">
    <source>
        <dbReference type="Proteomes" id="UP001150941"/>
    </source>
</evidence>
<feature type="transmembrane region" description="Helical" evidence="6">
    <location>
        <begin position="446"/>
        <end position="466"/>
    </location>
</feature>
<feature type="compositionally biased region" description="Polar residues" evidence="5">
    <location>
        <begin position="21"/>
        <end position="43"/>
    </location>
</feature>
<dbReference type="FunFam" id="1.20.1720.10:FF:000024">
    <property type="entry name" value="MFS multidrug transporter, putative"/>
    <property type="match status" value="1"/>
</dbReference>
<comment type="caution">
    <text evidence="8">The sequence shown here is derived from an EMBL/GenBank/DDBJ whole genome shotgun (WGS) entry which is preliminary data.</text>
</comment>
<dbReference type="InterPro" id="IPR036259">
    <property type="entry name" value="MFS_trans_sf"/>
</dbReference>
<evidence type="ECO:0000256" key="6">
    <source>
        <dbReference type="SAM" id="Phobius"/>
    </source>
</evidence>
<feature type="transmembrane region" description="Helical" evidence="6">
    <location>
        <begin position="416"/>
        <end position="439"/>
    </location>
</feature>
<reference evidence="8" key="2">
    <citation type="journal article" date="2023" name="IMA Fungus">
        <title>Comparative genomic study of the Penicillium genus elucidates a diverse pangenome and 15 lateral gene transfer events.</title>
        <authorList>
            <person name="Petersen C."/>
            <person name="Sorensen T."/>
            <person name="Nielsen M.R."/>
            <person name="Sondergaard T.E."/>
            <person name="Sorensen J.L."/>
            <person name="Fitzpatrick D.A."/>
            <person name="Frisvad J.C."/>
            <person name="Nielsen K.L."/>
        </authorList>
    </citation>
    <scope>NUCLEOTIDE SEQUENCE</scope>
    <source>
        <strain evidence="8">IBT 19713</strain>
    </source>
</reference>
<keyword evidence="3 6" id="KW-1133">Transmembrane helix</keyword>
<evidence type="ECO:0000256" key="1">
    <source>
        <dbReference type="ARBA" id="ARBA00004141"/>
    </source>
</evidence>
<dbReference type="AlphaFoldDB" id="A0A9W9PGL5"/>
<evidence type="ECO:0000256" key="2">
    <source>
        <dbReference type="ARBA" id="ARBA00022692"/>
    </source>
</evidence>
<comment type="subcellular location">
    <subcellularLocation>
        <location evidence="1">Membrane</location>
        <topology evidence="1">Multi-pass membrane protein</topology>
    </subcellularLocation>
</comment>
<feature type="transmembrane region" description="Helical" evidence="6">
    <location>
        <begin position="381"/>
        <end position="404"/>
    </location>
</feature>
<protein>
    <recommendedName>
        <fullName evidence="7">Major facilitator superfamily (MFS) profile domain-containing protein</fullName>
    </recommendedName>
</protein>
<proteinExistence type="predicted"/>
<dbReference type="RefSeq" id="XP_058333765.1">
    <property type="nucleotide sequence ID" value="XM_058470624.1"/>
</dbReference>
<feature type="transmembrane region" description="Helical" evidence="6">
    <location>
        <begin position="149"/>
        <end position="167"/>
    </location>
</feature>
<dbReference type="SUPFAM" id="SSF103473">
    <property type="entry name" value="MFS general substrate transporter"/>
    <property type="match status" value="1"/>
</dbReference>
<sequence length="735" mass="79399">MSDNSVPWISEAAPLLPDNPASPSTQYQSITQNENYETESSAVESGGLDPSVPFQSQVDPISPLLGAEPALERSRSNVSGKTRNSSALTDRVEQDDGSYAARFIDVSPTRFWMIFSGIMLGYVIGFFDSTLMASSHPVITSYFNAANSASWLSTAFLLTSTAFMPILGRISDAIGRKPVYLFSIFMFFVTTAWCGLAQSIASFIAARALCGLGAGGVFSMGQILSSDLVRLEYRGVYQSYINLCLGTGSCLGLAFGGLLCDKIGWRGAFQVQLPFIFVYFITAVVTVPSSLGKKQLDDGSASGRALLRTIDFSGSILLIASVTLLIMGLNLGGNVFPWAHPLVITSLVASVILAITLVLYERGVPRAVLPVELLSKNPRASIIFGNFFGAVSVNTMMFNAPLYFQAVKLASPTDSGLRLVAASIAVTASSVGTGFLITWSKRMKPTIIVGGLCMLVGGCAAGSMGIDTPSALAMVCVSFSSLGQGFSFPSLMVSILATSEQDDQAVATTTVGLARNLGSVMGVSISSWILQNTLLYELEQQVTGPEKSHIITLVRRSIRAIADLDSIHAILDSPYIDAILDSPYIFSALIRKIHFPLLLRARSATFSNLDDSRGCSSLALTRRWVGVYSHNLFSISGLTSLRVSWPFAFPSYPLQPPSDLAIRKQSLYQDFNLHNRAFTTCVNPTNTLDADSEYGMSRKNDYKIQPTQKRVVSSGPGLLDRRWRLDDKKIYDLDI</sequence>
<dbReference type="PANTHER" id="PTHR23501">
    <property type="entry name" value="MAJOR FACILITATOR SUPERFAMILY"/>
    <property type="match status" value="1"/>
</dbReference>
<feature type="transmembrane region" description="Helical" evidence="6">
    <location>
        <begin position="111"/>
        <end position="129"/>
    </location>
</feature>
<dbReference type="EMBL" id="JAPQKS010000002">
    <property type="protein sequence ID" value="KAJ5246344.1"/>
    <property type="molecule type" value="Genomic_DNA"/>
</dbReference>
<dbReference type="InterPro" id="IPR005829">
    <property type="entry name" value="Sugar_transporter_CS"/>
</dbReference>
<organism evidence="8 9">
    <name type="scientific">Penicillium chermesinum</name>
    <dbReference type="NCBI Taxonomy" id="63820"/>
    <lineage>
        <taxon>Eukaryota</taxon>
        <taxon>Fungi</taxon>
        <taxon>Dikarya</taxon>
        <taxon>Ascomycota</taxon>
        <taxon>Pezizomycotina</taxon>
        <taxon>Eurotiomycetes</taxon>
        <taxon>Eurotiomycetidae</taxon>
        <taxon>Eurotiales</taxon>
        <taxon>Aspergillaceae</taxon>
        <taxon>Penicillium</taxon>
    </lineage>
</organism>